<evidence type="ECO:0000256" key="4">
    <source>
        <dbReference type="ARBA" id="ARBA00022475"/>
    </source>
</evidence>
<dbReference type="GO" id="GO:0005886">
    <property type="term" value="C:plasma membrane"/>
    <property type="evidence" value="ECO:0007669"/>
    <property type="project" value="UniProtKB-SubCell"/>
</dbReference>
<feature type="transmembrane region" description="Helical" evidence="8">
    <location>
        <begin position="226"/>
        <end position="245"/>
    </location>
</feature>
<feature type="transmembrane region" description="Helical" evidence="8">
    <location>
        <begin position="347"/>
        <end position="370"/>
    </location>
</feature>
<proteinExistence type="inferred from homology"/>
<feature type="transmembrane region" description="Helical" evidence="8">
    <location>
        <begin position="43"/>
        <end position="62"/>
    </location>
</feature>
<dbReference type="InterPro" id="IPR048279">
    <property type="entry name" value="MdtK-like"/>
</dbReference>
<keyword evidence="5 8" id="KW-0812">Transmembrane</keyword>
<dbReference type="KEGG" id="mis:MICPUN_75308"/>
<feature type="transmembrane region" description="Helical" evidence="8">
    <location>
        <begin position="382"/>
        <end position="401"/>
    </location>
</feature>
<feature type="transmembrane region" description="Helical" evidence="8">
    <location>
        <begin position="304"/>
        <end position="327"/>
    </location>
</feature>
<dbReference type="Proteomes" id="UP000002009">
    <property type="component" value="Chromosome 13"/>
</dbReference>
<evidence type="ECO:0000256" key="5">
    <source>
        <dbReference type="ARBA" id="ARBA00022692"/>
    </source>
</evidence>
<keyword evidence="7 8" id="KW-0472">Membrane</keyword>
<evidence type="ECO:0000313" key="10">
    <source>
        <dbReference type="Proteomes" id="UP000002009"/>
    </source>
</evidence>
<dbReference type="OrthoDB" id="543973at2759"/>
<protein>
    <submittedName>
        <fullName evidence="9">Multidrug/Oligosaccharidyl-lipid/Polysaccharide flippase</fullName>
    </submittedName>
</protein>
<dbReference type="AlphaFoldDB" id="C1EFU8"/>
<name>C1EFU8_MICCC</name>
<feature type="transmembrane region" description="Helical" evidence="8">
    <location>
        <begin position="114"/>
        <end position="133"/>
    </location>
</feature>
<feature type="transmembrane region" description="Helical" evidence="8">
    <location>
        <begin position="74"/>
        <end position="94"/>
    </location>
</feature>
<dbReference type="NCBIfam" id="TIGR00797">
    <property type="entry name" value="matE"/>
    <property type="match status" value="1"/>
</dbReference>
<dbReference type="GO" id="GO:0042910">
    <property type="term" value="F:xenobiotic transmembrane transporter activity"/>
    <property type="evidence" value="ECO:0007669"/>
    <property type="project" value="InterPro"/>
</dbReference>
<evidence type="ECO:0000256" key="2">
    <source>
        <dbReference type="ARBA" id="ARBA00010199"/>
    </source>
</evidence>
<dbReference type="PIRSF" id="PIRSF006603">
    <property type="entry name" value="DinF"/>
    <property type="match status" value="1"/>
</dbReference>
<dbReference type="InterPro" id="IPR045069">
    <property type="entry name" value="MATE_euk"/>
</dbReference>
<evidence type="ECO:0000313" key="9">
    <source>
        <dbReference type="EMBL" id="ACO66662.1"/>
    </source>
</evidence>
<evidence type="ECO:0000256" key="6">
    <source>
        <dbReference type="ARBA" id="ARBA00022989"/>
    </source>
</evidence>
<feature type="transmembrane region" description="Helical" evidence="8">
    <location>
        <begin position="145"/>
        <end position="168"/>
    </location>
</feature>
<dbReference type="GeneID" id="8248584"/>
<evidence type="ECO:0000256" key="3">
    <source>
        <dbReference type="ARBA" id="ARBA00022448"/>
    </source>
</evidence>
<keyword evidence="6 8" id="KW-1133">Transmembrane helix</keyword>
<dbReference type="eggNOG" id="KOG1347">
    <property type="taxonomic scope" value="Eukaryota"/>
</dbReference>
<reference evidence="9 10" key="1">
    <citation type="journal article" date="2009" name="Science">
        <title>Green evolution and dynamic adaptations revealed by genomes of the marine picoeukaryotes Micromonas.</title>
        <authorList>
            <person name="Worden A.Z."/>
            <person name="Lee J.H."/>
            <person name="Mock T."/>
            <person name="Rouze P."/>
            <person name="Simmons M.P."/>
            <person name="Aerts A.L."/>
            <person name="Allen A.E."/>
            <person name="Cuvelier M.L."/>
            <person name="Derelle E."/>
            <person name="Everett M.V."/>
            <person name="Foulon E."/>
            <person name="Grimwood J."/>
            <person name="Gundlach H."/>
            <person name="Henrissat B."/>
            <person name="Napoli C."/>
            <person name="McDonald S.M."/>
            <person name="Parker M.S."/>
            <person name="Rombauts S."/>
            <person name="Salamov A."/>
            <person name="Von Dassow P."/>
            <person name="Badger J.H."/>
            <person name="Coutinho P.M."/>
            <person name="Demir E."/>
            <person name="Dubchak I."/>
            <person name="Gentemann C."/>
            <person name="Eikrem W."/>
            <person name="Gready J.E."/>
            <person name="John U."/>
            <person name="Lanier W."/>
            <person name="Lindquist E.A."/>
            <person name="Lucas S."/>
            <person name="Mayer K.F."/>
            <person name="Moreau H."/>
            <person name="Not F."/>
            <person name="Otillar R."/>
            <person name="Panaud O."/>
            <person name="Pangilinan J."/>
            <person name="Paulsen I."/>
            <person name="Piegu B."/>
            <person name="Poliakov A."/>
            <person name="Robbens S."/>
            <person name="Schmutz J."/>
            <person name="Toulza E."/>
            <person name="Wyss T."/>
            <person name="Zelensky A."/>
            <person name="Zhou K."/>
            <person name="Armbrust E.V."/>
            <person name="Bhattacharya D."/>
            <person name="Goodenough U.W."/>
            <person name="Van de Peer Y."/>
            <person name="Grigoriev I.V."/>
        </authorList>
    </citation>
    <scope>NUCLEOTIDE SEQUENCE [LARGE SCALE GENOMIC DNA]</scope>
    <source>
        <strain evidence="10">RCC299 / NOUM17</strain>
    </source>
</reference>
<feature type="non-terminal residue" evidence="9">
    <location>
        <position position="435"/>
    </location>
</feature>
<dbReference type="OMA" id="NLLGFWV"/>
<feature type="transmembrane region" description="Helical" evidence="8">
    <location>
        <begin position="265"/>
        <end position="284"/>
    </location>
</feature>
<dbReference type="CDD" id="cd13132">
    <property type="entry name" value="MATE_eukaryotic"/>
    <property type="match status" value="1"/>
</dbReference>
<organism evidence="9 10">
    <name type="scientific">Micromonas commoda (strain RCC299 / NOUM17 / CCMP2709)</name>
    <name type="common">Picoplanktonic green alga</name>
    <dbReference type="NCBI Taxonomy" id="296587"/>
    <lineage>
        <taxon>Eukaryota</taxon>
        <taxon>Viridiplantae</taxon>
        <taxon>Chlorophyta</taxon>
        <taxon>Mamiellophyceae</taxon>
        <taxon>Mamiellales</taxon>
        <taxon>Mamiellaceae</taxon>
        <taxon>Micromonas</taxon>
    </lineage>
</organism>
<evidence type="ECO:0000256" key="1">
    <source>
        <dbReference type="ARBA" id="ARBA00004651"/>
    </source>
</evidence>
<gene>
    <name evidence="9" type="ORF">MICPUN_75308</name>
</gene>
<keyword evidence="3" id="KW-0813">Transport</keyword>
<accession>C1EFU8</accession>
<keyword evidence="10" id="KW-1185">Reference proteome</keyword>
<dbReference type="RefSeq" id="XP_002505404.1">
    <property type="nucleotide sequence ID" value="XM_002505358.1"/>
</dbReference>
<evidence type="ECO:0000256" key="7">
    <source>
        <dbReference type="ARBA" id="ARBA00023136"/>
    </source>
</evidence>
<dbReference type="GO" id="GO:0015297">
    <property type="term" value="F:antiporter activity"/>
    <property type="evidence" value="ECO:0007669"/>
    <property type="project" value="InterPro"/>
</dbReference>
<sequence length="435" mass="47197">MLHIALPIVLSNLLAVGMQLTDIGFVGRIGKTELGAAALGNTVFYLLHYPMLGVMTAIDTLLATTFGAGHMRAYGDWTVTSLVVVTALTVPVMALMMVVEPMLKGIEQDDELSALAGSFCVQLVWGIPPYYWFQVYTKYLQSQHILAPPVYMGIVANVFNVILNWILIFGPANMGFRGAPIATSACRWFQLLLALAYAGWWRTRDASTRPRRWLMRRDKLLKLTRGFWKLAGPGAVMLLIEAWSFEITTLLAGYLGTVALDAHLTMLQLATLAFLSLPFAVAIASTIRIGNLLGAGDALRAEDAMYVTFFICFAFMAVCGVAFAAAADHLGRVFTNDREVIEATAKIAYIAALFQLVDGGQAAAGGVFRGMGRQVTVAVRNLLGFWVFGIPSGCVLTFALGVGLAGLWWGLTIGLTITTIISVVELVKVDWAREV</sequence>
<feature type="transmembrane region" description="Helical" evidence="8">
    <location>
        <begin position="188"/>
        <end position="205"/>
    </location>
</feature>
<dbReference type="GO" id="GO:1990961">
    <property type="term" value="P:xenobiotic detoxification by transmembrane export across the plasma membrane"/>
    <property type="evidence" value="ECO:0007669"/>
    <property type="project" value="InterPro"/>
</dbReference>
<dbReference type="EMBL" id="CP001331">
    <property type="protein sequence ID" value="ACO66662.1"/>
    <property type="molecule type" value="Genomic_DNA"/>
</dbReference>
<feature type="transmembrane region" description="Helical" evidence="8">
    <location>
        <begin position="407"/>
        <end position="427"/>
    </location>
</feature>
<comment type="similarity">
    <text evidence="2">Belongs to the multi antimicrobial extrusion (MATE) (TC 2.A.66.1) family.</text>
</comment>
<dbReference type="PANTHER" id="PTHR11206">
    <property type="entry name" value="MULTIDRUG RESISTANCE PROTEIN"/>
    <property type="match status" value="1"/>
</dbReference>
<comment type="subcellular location">
    <subcellularLocation>
        <location evidence="1">Cell membrane</location>
        <topology evidence="1">Multi-pass membrane protein</topology>
    </subcellularLocation>
</comment>
<dbReference type="InParanoid" id="C1EFU8"/>
<keyword evidence="4" id="KW-1003">Cell membrane</keyword>
<dbReference type="Pfam" id="PF01554">
    <property type="entry name" value="MatE"/>
    <property type="match status" value="2"/>
</dbReference>
<evidence type="ECO:0000256" key="8">
    <source>
        <dbReference type="SAM" id="Phobius"/>
    </source>
</evidence>
<dbReference type="InterPro" id="IPR002528">
    <property type="entry name" value="MATE_fam"/>
</dbReference>